<feature type="domain" description="TonB C-terminal" evidence="6">
    <location>
        <begin position="311"/>
        <end position="397"/>
    </location>
</feature>
<accession>A0ABV7T9K0</accession>
<feature type="compositionally biased region" description="Acidic residues" evidence="5">
    <location>
        <begin position="51"/>
        <end position="62"/>
    </location>
</feature>
<evidence type="ECO:0000256" key="3">
    <source>
        <dbReference type="ARBA" id="ARBA00022989"/>
    </source>
</evidence>
<protein>
    <submittedName>
        <fullName evidence="7">TonB family protein</fullName>
    </submittedName>
</protein>
<evidence type="ECO:0000256" key="2">
    <source>
        <dbReference type="ARBA" id="ARBA00022692"/>
    </source>
</evidence>
<dbReference type="Proteomes" id="UP001595629">
    <property type="component" value="Unassembled WGS sequence"/>
</dbReference>
<evidence type="ECO:0000256" key="5">
    <source>
        <dbReference type="SAM" id="MobiDB-lite"/>
    </source>
</evidence>
<dbReference type="PROSITE" id="PS52015">
    <property type="entry name" value="TONB_CTD"/>
    <property type="match status" value="1"/>
</dbReference>
<dbReference type="Gene3D" id="3.30.1150.10">
    <property type="match status" value="1"/>
</dbReference>
<keyword evidence="4" id="KW-0472">Membrane</keyword>
<proteinExistence type="predicted"/>
<evidence type="ECO:0000259" key="6">
    <source>
        <dbReference type="PROSITE" id="PS52015"/>
    </source>
</evidence>
<comment type="subcellular location">
    <subcellularLocation>
        <location evidence="1">Membrane</location>
        <topology evidence="1">Single-pass membrane protein</topology>
    </subcellularLocation>
</comment>
<dbReference type="InterPro" id="IPR006260">
    <property type="entry name" value="TonB/TolA_C"/>
</dbReference>
<sequence length="397" mass="41453">MIRRSTGLAAAALILSAVLHFVSIGLTFDTNTTPPALPPERDTVALGDSFDEIADLEVEPVEPEPPQPVAPPEPEEQQPPETQEVTTPTSQALVASPDPQPTRTPDIGVSQSATPDVNGPVTPETNETAEPDAIAPSAVDQTEVPDAQANAPETPGSAEATPPESLTETTEPAPPATTETAQAPVVQPSGETASAPTPDDSPDVIAALPPETLTRPLEDTELTTGVEQNETDQPNAALATSLRPRSRPPQQPQEQTGFASLDPGRGLRNPTETIESPLTLYLRDGIDLFGGQSAGSQSQRLRSGGGGGSGNADVTNYAGQVLVHLNRTLPVAVSSRGWARVSFWINPDGTLGSVDIIDGSGSAEIDRAAKTQVRRGVPFPRPPQGKGRLLTFVYSLD</sequence>
<dbReference type="NCBIfam" id="TIGR01352">
    <property type="entry name" value="tonB_Cterm"/>
    <property type="match status" value="1"/>
</dbReference>
<evidence type="ECO:0000313" key="7">
    <source>
        <dbReference type="EMBL" id="MFC3612271.1"/>
    </source>
</evidence>
<dbReference type="Pfam" id="PF13103">
    <property type="entry name" value="TonB_2"/>
    <property type="match status" value="1"/>
</dbReference>
<keyword evidence="8" id="KW-1185">Reference proteome</keyword>
<feature type="compositionally biased region" description="Low complexity" evidence="5">
    <location>
        <begin position="158"/>
        <end position="184"/>
    </location>
</feature>
<feature type="region of interest" description="Disordered" evidence="5">
    <location>
        <begin position="241"/>
        <end position="272"/>
    </location>
</feature>
<evidence type="ECO:0000256" key="4">
    <source>
        <dbReference type="ARBA" id="ARBA00023136"/>
    </source>
</evidence>
<dbReference type="RefSeq" id="WP_386733459.1">
    <property type="nucleotide sequence ID" value="NZ_JBHRXI010000001.1"/>
</dbReference>
<feature type="region of interest" description="Disordered" evidence="5">
    <location>
        <begin position="51"/>
        <end position="217"/>
    </location>
</feature>
<dbReference type="SUPFAM" id="SSF74653">
    <property type="entry name" value="TolA/TonB C-terminal domain"/>
    <property type="match status" value="1"/>
</dbReference>
<feature type="compositionally biased region" description="Low complexity" evidence="5">
    <location>
        <begin position="79"/>
        <end position="89"/>
    </location>
</feature>
<comment type="caution">
    <text evidence="7">The sequence shown here is derived from an EMBL/GenBank/DDBJ whole genome shotgun (WGS) entry which is preliminary data.</text>
</comment>
<evidence type="ECO:0000256" key="1">
    <source>
        <dbReference type="ARBA" id="ARBA00004167"/>
    </source>
</evidence>
<dbReference type="EMBL" id="JBHRXI010000001">
    <property type="protein sequence ID" value="MFC3612271.1"/>
    <property type="molecule type" value="Genomic_DNA"/>
</dbReference>
<keyword evidence="3" id="KW-1133">Transmembrane helix</keyword>
<name>A0ABV7T9K0_9RHOB</name>
<feature type="compositionally biased region" description="Pro residues" evidence="5">
    <location>
        <begin position="63"/>
        <end position="72"/>
    </location>
</feature>
<keyword evidence="2" id="KW-0812">Transmembrane</keyword>
<evidence type="ECO:0000313" key="8">
    <source>
        <dbReference type="Proteomes" id="UP001595629"/>
    </source>
</evidence>
<organism evidence="7 8">
    <name type="scientific">Lutimaribacter marinistellae</name>
    <dbReference type="NCBI Taxonomy" id="1820329"/>
    <lineage>
        <taxon>Bacteria</taxon>
        <taxon>Pseudomonadati</taxon>
        <taxon>Pseudomonadota</taxon>
        <taxon>Alphaproteobacteria</taxon>
        <taxon>Rhodobacterales</taxon>
        <taxon>Roseobacteraceae</taxon>
        <taxon>Lutimaribacter</taxon>
    </lineage>
</organism>
<dbReference type="InterPro" id="IPR037682">
    <property type="entry name" value="TonB_C"/>
</dbReference>
<gene>
    <name evidence="7" type="ORF">ACFORG_00740</name>
</gene>
<reference evidence="8" key="1">
    <citation type="journal article" date="2019" name="Int. J. Syst. Evol. Microbiol.">
        <title>The Global Catalogue of Microorganisms (GCM) 10K type strain sequencing project: providing services to taxonomists for standard genome sequencing and annotation.</title>
        <authorList>
            <consortium name="The Broad Institute Genomics Platform"/>
            <consortium name="The Broad Institute Genome Sequencing Center for Infectious Disease"/>
            <person name="Wu L."/>
            <person name="Ma J."/>
        </authorList>
    </citation>
    <scope>NUCLEOTIDE SEQUENCE [LARGE SCALE GENOMIC DNA]</scope>
    <source>
        <strain evidence="8">KCTC 42911</strain>
    </source>
</reference>